<reference evidence="5" key="2">
    <citation type="submission" date="2017-10" db="EMBL/GenBank/DDBJ databases">
        <title>Staphylococcus edaphicus sp. nov., isolated in Antarctica, harbouring mecC gene and genomic islands essential in adaptation to extreme environment.</title>
        <authorList>
            <person name="Pantucek R."/>
            <person name="Sedlacek I."/>
            <person name="Indrakova A."/>
            <person name="Vrbovska V."/>
            <person name="Maslanova I."/>
            <person name="Kovarovic V."/>
            <person name="Svec P."/>
            <person name="Kralova S."/>
            <person name="Kristofova L."/>
            <person name="Keklakova J."/>
            <person name="Petras P."/>
            <person name="Doskar J."/>
        </authorList>
    </citation>
    <scope>NUCLEOTIDE SEQUENCE [LARGE SCALE GENOMIC DNA]</scope>
    <source>
        <strain evidence="5">CCM 5085</strain>
    </source>
</reference>
<organism evidence="3 5">
    <name type="scientific">Staphylococcus edaphicus</name>
    <dbReference type="NCBI Taxonomy" id="1955013"/>
    <lineage>
        <taxon>Bacteria</taxon>
        <taxon>Bacillati</taxon>
        <taxon>Bacillota</taxon>
        <taxon>Bacilli</taxon>
        <taxon>Bacillales</taxon>
        <taxon>Staphylococcaceae</taxon>
        <taxon>Staphylococcus</taxon>
    </lineage>
</organism>
<accession>A0A2C6WR04</accession>
<dbReference type="PANTHER" id="PTHR22916">
    <property type="entry name" value="GLYCOSYLTRANSFERASE"/>
    <property type="match status" value="1"/>
</dbReference>
<dbReference type="AlphaFoldDB" id="A0A2C6WR04"/>
<reference evidence="3" key="3">
    <citation type="submission" date="2017-10" db="EMBL/GenBank/DDBJ databases">
        <authorList>
            <person name="Vrbovska V."/>
            <person name="Kovarovic V."/>
            <person name="Indrakova A."/>
        </authorList>
    </citation>
    <scope>NUCLEOTIDE SEQUENCE</scope>
    <source>
        <strain evidence="3">CCM 8730</strain>
    </source>
</reference>
<evidence type="ECO:0000313" key="4">
    <source>
        <dbReference type="EMBL" id="UQW82504.1"/>
    </source>
</evidence>
<dbReference type="Proteomes" id="UP001056588">
    <property type="component" value="Chromosome"/>
</dbReference>
<comment type="similarity">
    <text evidence="1">Belongs to the glycosyltransferase 2 family.</text>
</comment>
<name>A0A2C6WR04_9STAP</name>
<dbReference type="OrthoDB" id="7019976at2"/>
<dbReference type="EMBL" id="CP093217">
    <property type="protein sequence ID" value="UQW82504.1"/>
    <property type="molecule type" value="Genomic_DNA"/>
</dbReference>
<dbReference type="SUPFAM" id="SSF53448">
    <property type="entry name" value="Nucleotide-diphospho-sugar transferases"/>
    <property type="match status" value="1"/>
</dbReference>
<reference evidence="3" key="1">
    <citation type="journal article" date="2017" name="Appl. Environ. Microbiol.">
        <title>Staphylococcus edaphicus sp. nov., isolated in Antarctica, harbours mecC gene and genomic islands with suspected role in adaptation to extreme environment.</title>
        <authorList>
            <person name="Pantucek R."/>
            <person name="Sedlacek I."/>
            <person name="Indrakova A."/>
            <person name="Vrbovska V."/>
            <person name="Maslanova I."/>
            <person name="Kovarovic V."/>
            <person name="Svec P."/>
            <person name="Kralova S."/>
            <person name="Kristofova L."/>
            <person name="Keklakova J."/>
            <person name="Petras P."/>
            <person name="Doskar J."/>
        </authorList>
    </citation>
    <scope>NUCLEOTIDE SEQUENCE</scope>
    <source>
        <strain evidence="3">CCM 8730</strain>
    </source>
</reference>
<dbReference type="Proteomes" id="UP000223828">
    <property type="component" value="Unassembled WGS sequence"/>
</dbReference>
<dbReference type="InterPro" id="IPR029044">
    <property type="entry name" value="Nucleotide-diphossugar_trans"/>
</dbReference>
<protein>
    <submittedName>
        <fullName evidence="4">Glycosyltransferase</fullName>
    </submittedName>
    <submittedName>
        <fullName evidence="3">Teichoic acid biosynthesis protein</fullName>
    </submittedName>
</protein>
<proteinExistence type="inferred from homology"/>
<evidence type="ECO:0000313" key="6">
    <source>
        <dbReference type="Proteomes" id="UP001056588"/>
    </source>
</evidence>
<gene>
    <name evidence="3" type="ORF">BTJ66_00450</name>
    <name evidence="4" type="ORF">MNY58_05415</name>
</gene>
<keyword evidence="6" id="KW-1185">Reference proteome</keyword>
<reference evidence="4" key="4">
    <citation type="submission" date="2022-03" db="EMBL/GenBank/DDBJ databases">
        <title>Complete Genome Sequence of Staphylococcus edaphicus strain CCM 8731.</title>
        <authorList>
            <person name="Rimmer C.O."/>
            <person name="Thomas J.C."/>
        </authorList>
    </citation>
    <scope>NUCLEOTIDE SEQUENCE</scope>
    <source>
        <strain evidence="4">CCM 8731</strain>
    </source>
</reference>
<dbReference type="RefSeq" id="WP_099089041.1">
    <property type="nucleotide sequence ID" value="NZ_CP093217.1"/>
</dbReference>
<dbReference type="Gene3D" id="3.90.550.10">
    <property type="entry name" value="Spore Coat Polysaccharide Biosynthesis Protein SpsA, Chain A"/>
    <property type="match status" value="1"/>
</dbReference>
<dbReference type="InterPro" id="IPR001173">
    <property type="entry name" value="Glyco_trans_2-like"/>
</dbReference>
<sequence length="599" mass="69249">MKKISVVIPSFNNEEKVLQRLFDSLNAQTMDKNDFDVIFIDDGSSDFAAYKRLKEKAKSHENYFVHRISPSGWSSRPRNKGIDLANSKYIFFSDDDDSIFPQALERMYEFAEANNLDVVNPKVVRTKGWSWGWEEYKENKIDAQKDGVNSMGPMTVPKLYKKDFLIDNDLYFSEGEKVWWEDVMYSCLVYSKNPKIGIYADYPIYHWREQNVSAGFGKDLNYKWSQLNNLAKFFNKHLDEKDRITMITHWYNSRVLGAIRKNFHEKKDATKEVEFKKAKEWKEKYVTNEVIEKLDTRSKILDKILELNKPELAISFSESKANITARSYIKDISFDKDEIMFTTEAKITNDEKSDVKIKGKPKAPKLNLPKDVKKALPKELTEYHEIDATDNMYLPALKGRTTRTTWDLKHVEESEFNYDTSLTGYTVTGSLTFGLRLDDFIQDDIDKQQPYDLATRFSYLDFFSQRAIACTDAFKHTAIINGNTYLIYKNASELLSIDLNSTVKNFLDFATLETTKAENIGEFIRIPITVDHVYGQSNVELLASIYNFGKQQESVETKAYLKTGSGEAYLDIHNPKGLYDDSVIDIAIGTKAKRLKITV</sequence>
<dbReference type="GO" id="GO:0016758">
    <property type="term" value="F:hexosyltransferase activity"/>
    <property type="evidence" value="ECO:0007669"/>
    <property type="project" value="UniProtKB-ARBA"/>
</dbReference>
<dbReference type="CDD" id="cd00761">
    <property type="entry name" value="Glyco_tranf_GTA_type"/>
    <property type="match status" value="1"/>
</dbReference>
<feature type="domain" description="Glycosyltransferase 2-like" evidence="2">
    <location>
        <begin position="5"/>
        <end position="147"/>
    </location>
</feature>
<dbReference type="EMBL" id="MRZN01000001">
    <property type="protein sequence ID" value="PHK50809.1"/>
    <property type="molecule type" value="Genomic_DNA"/>
</dbReference>
<evidence type="ECO:0000256" key="1">
    <source>
        <dbReference type="ARBA" id="ARBA00006739"/>
    </source>
</evidence>
<dbReference type="PANTHER" id="PTHR22916:SF3">
    <property type="entry name" value="UDP-GLCNAC:BETAGAL BETA-1,3-N-ACETYLGLUCOSAMINYLTRANSFERASE-LIKE PROTEIN 1"/>
    <property type="match status" value="1"/>
</dbReference>
<dbReference type="Pfam" id="PF00535">
    <property type="entry name" value="Glycos_transf_2"/>
    <property type="match status" value="1"/>
</dbReference>
<evidence type="ECO:0000259" key="2">
    <source>
        <dbReference type="Pfam" id="PF00535"/>
    </source>
</evidence>
<evidence type="ECO:0000313" key="5">
    <source>
        <dbReference type="Proteomes" id="UP000223828"/>
    </source>
</evidence>
<evidence type="ECO:0000313" key="3">
    <source>
        <dbReference type="EMBL" id="PHK50809.1"/>
    </source>
</evidence>